<evidence type="ECO:0000313" key="3">
    <source>
        <dbReference type="EMBL" id="AVZ70996.1"/>
    </source>
</evidence>
<evidence type="ECO:0008006" key="5">
    <source>
        <dbReference type="Google" id="ProtNLM"/>
    </source>
</evidence>
<keyword evidence="2" id="KW-0472">Membrane</keyword>
<evidence type="ECO:0000256" key="2">
    <source>
        <dbReference type="SAM" id="Phobius"/>
    </source>
</evidence>
<dbReference type="EMBL" id="CP026304">
    <property type="protein sequence ID" value="AVZ70996.1"/>
    <property type="molecule type" value="Genomic_DNA"/>
</dbReference>
<evidence type="ECO:0000256" key="1">
    <source>
        <dbReference type="SAM" id="MobiDB-lite"/>
    </source>
</evidence>
<evidence type="ECO:0000313" key="4">
    <source>
        <dbReference type="Proteomes" id="UP000244201"/>
    </source>
</evidence>
<dbReference type="Proteomes" id="UP000244201">
    <property type="component" value="Chromosome"/>
</dbReference>
<keyword evidence="2" id="KW-0812">Transmembrane</keyword>
<feature type="transmembrane region" description="Helical" evidence="2">
    <location>
        <begin position="12"/>
        <end position="29"/>
    </location>
</feature>
<dbReference type="GeneID" id="55653812"/>
<dbReference type="AlphaFoldDB" id="A0A2R4SVV6"/>
<proteinExistence type="predicted"/>
<sequence length="207" mass="21863">MTVGRGVRAVRAAVFAAVCVLLAVIGHVLMSESGVPWWTVGAGAVITGAAAWCLSGRERTLLPVVVFAVAAQTALHTAFSLAQTAQTAASPMPPMHHHHPMQSMASTAHDMTGGGMTSSTGMLAAHLLAALLSGLWLAYGERAAFRILRALADRLVAPLCLLVRVPALPHRPPRIRVRRNRRARTPRQLLLAHAFTTRGPPTGTAVS</sequence>
<organism evidence="3 4">
    <name type="scientific">Streptomyces lunaelactis</name>
    <dbReference type="NCBI Taxonomy" id="1535768"/>
    <lineage>
        <taxon>Bacteria</taxon>
        <taxon>Bacillati</taxon>
        <taxon>Actinomycetota</taxon>
        <taxon>Actinomycetes</taxon>
        <taxon>Kitasatosporales</taxon>
        <taxon>Streptomycetaceae</taxon>
        <taxon>Streptomyces</taxon>
    </lineage>
</organism>
<keyword evidence="4" id="KW-1185">Reference proteome</keyword>
<feature type="transmembrane region" description="Helical" evidence="2">
    <location>
        <begin position="121"/>
        <end position="139"/>
    </location>
</feature>
<gene>
    <name evidence="3" type="ORF">SLUN_00690</name>
</gene>
<protein>
    <recommendedName>
        <fullName evidence="5">Integral membrane protein</fullName>
    </recommendedName>
</protein>
<dbReference type="RefSeq" id="WP_108146691.1">
    <property type="nucleotide sequence ID" value="NZ_CP026304.1"/>
</dbReference>
<feature type="region of interest" description="Disordered" evidence="1">
    <location>
        <begin position="89"/>
        <end position="112"/>
    </location>
</feature>
<keyword evidence="2" id="KW-1133">Transmembrane helix</keyword>
<feature type="transmembrane region" description="Helical" evidence="2">
    <location>
        <begin position="61"/>
        <end position="82"/>
    </location>
</feature>
<dbReference type="KEGG" id="slk:SLUN_00690"/>
<name>A0A2R4SVV6_9ACTN</name>
<dbReference type="OrthoDB" id="4558679at2"/>
<feature type="transmembrane region" description="Helical" evidence="2">
    <location>
        <begin position="35"/>
        <end position="54"/>
    </location>
</feature>
<reference evidence="3 4" key="1">
    <citation type="submission" date="2018-01" db="EMBL/GenBank/DDBJ databases">
        <title>Complete genome sequence of Streptomyces lunaelactis MM109T, a Ferroverdin A producer isolated from cave moonmilk deposits.</title>
        <authorList>
            <person name="Naome A."/>
            <person name="Martinet L."/>
            <person name="Maciejewska M."/>
            <person name="Anderssen S."/>
            <person name="Adam D."/>
            <person name="Tenconi E."/>
            <person name="Deflandre B."/>
            <person name="Arguelles-Arias A."/>
            <person name="Calusinska M."/>
            <person name="Copieters W."/>
            <person name="Karim L."/>
            <person name="Hanikenne M."/>
            <person name="Baurain D."/>
            <person name="van Wezel G."/>
            <person name="Smargiasso N."/>
            <person name="de Pauw E."/>
            <person name="Delfosse P."/>
            <person name="Rigali S."/>
        </authorList>
    </citation>
    <scope>NUCLEOTIDE SEQUENCE [LARGE SCALE GENOMIC DNA]</scope>
    <source>
        <strain evidence="3 4">MM109</strain>
    </source>
</reference>
<accession>A0A2R4SVV6</accession>